<evidence type="ECO:0000256" key="5">
    <source>
        <dbReference type="SAM" id="Phobius"/>
    </source>
</evidence>
<keyword evidence="4 5" id="KW-0472">Membrane</keyword>
<evidence type="ECO:0000256" key="4">
    <source>
        <dbReference type="ARBA" id="ARBA00023136"/>
    </source>
</evidence>
<organism evidence="6 7">
    <name type="scientific">Candidatus Pristimantibacillus lignocellulolyticus</name>
    <dbReference type="NCBI Taxonomy" id="2994561"/>
    <lineage>
        <taxon>Bacteria</taxon>
        <taxon>Bacillati</taxon>
        <taxon>Bacillota</taxon>
        <taxon>Bacilli</taxon>
        <taxon>Bacillales</taxon>
        <taxon>Paenibacillaceae</taxon>
        <taxon>Candidatus Pristimantibacillus</taxon>
    </lineage>
</organism>
<keyword evidence="3 5" id="KW-1133">Transmembrane helix</keyword>
<evidence type="ECO:0000313" key="7">
    <source>
        <dbReference type="Proteomes" id="UP001056756"/>
    </source>
</evidence>
<feature type="transmembrane region" description="Helical" evidence="5">
    <location>
        <begin position="6"/>
        <end position="26"/>
    </location>
</feature>
<sequence length="115" mass="13256">MFTGMLHTHSAAWIIMIILFLVSYFVPKQKVKKVTHMILRLFYLIQLFSGGYMFFQGGYPHVFDLKIVLAIILIGMMEMILVRQRKGKNTLPFWIIFGVLLVVIVLIGYGVITFG</sequence>
<dbReference type="Pfam" id="PF07457">
    <property type="entry name" value="DUF1516"/>
    <property type="match status" value="1"/>
</dbReference>
<name>A0A9J6ZGY3_9BACL</name>
<feature type="transmembrane region" description="Helical" evidence="5">
    <location>
        <begin position="61"/>
        <end position="81"/>
    </location>
</feature>
<keyword evidence="2 5" id="KW-0812">Transmembrane</keyword>
<dbReference type="EMBL" id="CP097899">
    <property type="protein sequence ID" value="URN95300.1"/>
    <property type="molecule type" value="Genomic_DNA"/>
</dbReference>
<dbReference type="InterPro" id="IPR010899">
    <property type="entry name" value="UPF0344"/>
</dbReference>
<dbReference type="AlphaFoldDB" id="A0A9J6ZGY3"/>
<evidence type="ECO:0000256" key="3">
    <source>
        <dbReference type="ARBA" id="ARBA00022989"/>
    </source>
</evidence>
<evidence type="ECO:0000256" key="1">
    <source>
        <dbReference type="ARBA" id="ARBA00022475"/>
    </source>
</evidence>
<protein>
    <submittedName>
        <fullName evidence="6">DUF1516 family protein</fullName>
    </submittedName>
</protein>
<evidence type="ECO:0000256" key="2">
    <source>
        <dbReference type="ARBA" id="ARBA00022692"/>
    </source>
</evidence>
<feature type="transmembrane region" description="Helical" evidence="5">
    <location>
        <begin position="93"/>
        <end position="112"/>
    </location>
</feature>
<evidence type="ECO:0000313" key="6">
    <source>
        <dbReference type="EMBL" id="URN95300.1"/>
    </source>
</evidence>
<accession>A0A9J6ZGY3</accession>
<keyword evidence="1" id="KW-1003">Cell membrane</keyword>
<proteinExistence type="predicted"/>
<feature type="transmembrane region" description="Helical" evidence="5">
    <location>
        <begin position="38"/>
        <end position="55"/>
    </location>
</feature>
<reference evidence="6" key="1">
    <citation type="submission" date="2022-05" db="EMBL/GenBank/DDBJ databases">
        <title>Novel bacterial taxa in a minimal lignocellulolytic consortium and its capacity to transform plastics disclosed by genome-resolved metagenomics.</title>
        <authorList>
            <person name="Rodriguez C.A.D."/>
            <person name="Diaz-Garcia L."/>
            <person name="Herrera K."/>
            <person name="Tarazona N.A."/>
            <person name="Sproer C."/>
            <person name="Overmann J."/>
            <person name="Jimenez D.J."/>
        </authorList>
    </citation>
    <scope>NUCLEOTIDE SEQUENCE</scope>
    <source>
        <strain evidence="6">MAG5</strain>
    </source>
</reference>
<dbReference type="KEGG" id="plig:NAG76_03310"/>
<gene>
    <name evidence="6" type="ORF">NAG76_03310</name>
</gene>
<dbReference type="Proteomes" id="UP001056756">
    <property type="component" value="Chromosome"/>
</dbReference>